<feature type="domain" description="FAS1" evidence="2">
    <location>
        <begin position="1"/>
        <end position="118"/>
    </location>
</feature>
<feature type="domain" description="FAS1" evidence="2">
    <location>
        <begin position="121"/>
        <end position="253"/>
    </location>
</feature>
<dbReference type="Gene3D" id="2.30.180.10">
    <property type="entry name" value="FAS1 domain"/>
    <property type="match status" value="3"/>
</dbReference>
<evidence type="ECO:0000313" key="3">
    <source>
        <dbReference type="EMBL" id="CAE0841981.1"/>
    </source>
</evidence>
<accession>A0A7S4LPI2</accession>
<dbReference type="InterPro" id="IPR036378">
    <property type="entry name" value="FAS1_dom_sf"/>
</dbReference>
<dbReference type="InterPro" id="IPR000782">
    <property type="entry name" value="FAS1_domain"/>
</dbReference>
<dbReference type="InterPro" id="IPR050904">
    <property type="entry name" value="Adhesion/Biosynth-related"/>
</dbReference>
<dbReference type="Pfam" id="PF02469">
    <property type="entry name" value="Fasciclin"/>
    <property type="match status" value="3"/>
</dbReference>
<evidence type="ECO:0000259" key="2">
    <source>
        <dbReference type="PROSITE" id="PS50213"/>
    </source>
</evidence>
<dbReference type="EMBL" id="HBJB01001834">
    <property type="protein sequence ID" value="CAE0841981.1"/>
    <property type="molecule type" value="Transcribed_RNA"/>
</dbReference>
<reference evidence="3" key="1">
    <citation type="submission" date="2021-01" db="EMBL/GenBank/DDBJ databases">
        <authorList>
            <person name="Corre E."/>
            <person name="Pelletier E."/>
            <person name="Niang G."/>
            <person name="Scheremetjew M."/>
            <person name="Finn R."/>
            <person name="Kale V."/>
            <person name="Holt S."/>
            <person name="Cochrane G."/>
            <person name="Meng A."/>
            <person name="Brown T."/>
            <person name="Cohen L."/>
        </authorList>
    </citation>
    <scope>NUCLEOTIDE SEQUENCE</scope>
    <source>
        <strain evidence="3">LB1974</strain>
    </source>
</reference>
<evidence type="ECO:0000256" key="1">
    <source>
        <dbReference type="SAM" id="MobiDB-lite"/>
    </source>
</evidence>
<organism evidence="3">
    <name type="scientific">Oxyrrhis marina</name>
    <name type="common">Dinoflagellate</name>
    <dbReference type="NCBI Taxonomy" id="2969"/>
    <lineage>
        <taxon>Eukaryota</taxon>
        <taxon>Sar</taxon>
        <taxon>Alveolata</taxon>
        <taxon>Dinophyceae</taxon>
        <taxon>Oxyrrhinales</taxon>
        <taxon>Oxyrrhinaceae</taxon>
        <taxon>Oxyrrhis</taxon>
    </lineage>
</organism>
<proteinExistence type="predicted"/>
<sequence length="438" mass="45431">MATALAAANLTEMFEWANTGGSMFTLFAPTDLAFETLIENDNIPDLEALVAMVNFEYHVVQGKVMVEDLEPGELDTMHPTATLTVAFPESGVTVNGQALGYAPIMAGNGLIYRMDAVLMPVTMTIGDVAAEAGLTHFVSALEAAGMIDVLNGTDQYTVFAPSNGAFDAAVTAFGEDDLAGVLARADLAEILKYHVVSGRMMADDLVVGDVMSEQGASIEVKMDAGEVLVNNREIFDADTKAANGVIHTLGEVMLPPSVSDVLGDSDRFTSLVTALMAANLTEMLGWGKKGGAMYTVFAPTNAAFDTLIDADDEIADMEALFAMPGLAEILKYHVVPGKVMVTDLMVGEVSTMHPTANLTVALPESGATVNGKAVAKADIMAGNGVIHEIDTVLMPAEYDGGDGDGGDDGDGGETDASGTASHGVVVAVALAGAAVRRV</sequence>
<feature type="domain" description="FAS1" evidence="2">
    <location>
        <begin position="255"/>
        <end position="393"/>
    </location>
</feature>
<gene>
    <name evidence="3" type="ORF">OMAR00294_LOCUS1558</name>
</gene>
<dbReference type="PROSITE" id="PS50213">
    <property type="entry name" value="FAS1"/>
    <property type="match status" value="3"/>
</dbReference>
<dbReference type="PANTHER" id="PTHR10900:SF77">
    <property type="entry name" value="FI19380P1"/>
    <property type="match status" value="1"/>
</dbReference>
<name>A0A7S4LPI2_OXYMA</name>
<dbReference type="FunFam" id="2.30.180.10:FF:000032">
    <property type="entry name" value="Fasciclin domain-containing protein, putative"/>
    <property type="match status" value="2"/>
</dbReference>
<dbReference type="SMART" id="SM00554">
    <property type="entry name" value="FAS1"/>
    <property type="match status" value="3"/>
</dbReference>
<feature type="compositionally biased region" description="Acidic residues" evidence="1">
    <location>
        <begin position="399"/>
        <end position="413"/>
    </location>
</feature>
<dbReference type="AlphaFoldDB" id="A0A7S4LPI2"/>
<feature type="region of interest" description="Disordered" evidence="1">
    <location>
        <begin position="397"/>
        <end position="418"/>
    </location>
</feature>
<dbReference type="SUPFAM" id="SSF82153">
    <property type="entry name" value="FAS1 domain"/>
    <property type="match status" value="3"/>
</dbReference>
<dbReference type="PANTHER" id="PTHR10900">
    <property type="entry name" value="PERIOSTIN-RELATED"/>
    <property type="match status" value="1"/>
</dbReference>
<protein>
    <recommendedName>
        <fullName evidence="2">FAS1 domain-containing protein</fullName>
    </recommendedName>
</protein>